<reference evidence="1 2" key="1">
    <citation type="journal article" date="2012" name="Nucleic Acids Res.">
        <title>Sequencing of the smallest Apicomplexan genome from the human pathogen Babesia microti.</title>
        <authorList>
            <person name="Cornillot E."/>
            <person name="Hadj-Kaddour K."/>
            <person name="Dassouli A."/>
            <person name="Noel B."/>
            <person name="Ranwez V."/>
            <person name="Vacherie B."/>
            <person name="Augagneur Y."/>
            <person name="Bres V."/>
            <person name="Duclos A."/>
            <person name="Randazzo S."/>
            <person name="Carcy B."/>
            <person name="Debierre-Grockiego F."/>
            <person name="Delbecq S."/>
            <person name="Moubri-Menage K."/>
            <person name="Shams-Eldin H."/>
            <person name="Usmani-Brown S."/>
            <person name="Bringaud F."/>
            <person name="Wincker P."/>
            <person name="Vivares C.P."/>
            <person name="Schwarz R.T."/>
            <person name="Schetters T.P."/>
            <person name="Krause P.J."/>
            <person name="Gorenflot A."/>
            <person name="Berry V."/>
            <person name="Barbe V."/>
            <person name="Ben Mamoun C."/>
        </authorList>
    </citation>
    <scope>NUCLEOTIDE SEQUENCE [LARGE SCALE GENOMIC DNA]</scope>
    <source>
        <strain evidence="1 2">RI</strain>
    </source>
</reference>
<dbReference type="AlphaFoldDB" id="A0A0K3AMB7"/>
<protein>
    <submittedName>
        <fullName evidence="1">Uncharacterized protein</fullName>
    </submittedName>
</protein>
<gene>
    <name evidence="1" type="ORF">BMR1_03g00535</name>
</gene>
<dbReference type="VEuPathDB" id="PiroplasmaDB:BMR1_03g00535"/>
<dbReference type="EMBL" id="LN871598">
    <property type="protein sequence ID" value="CTQ40707.1"/>
    <property type="molecule type" value="Genomic_DNA"/>
</dbReference>
<reference evidence="1 2" key="3">
    <citation type="journal article" date="2016" name="Sci. Rep.">
        <title>Genome-wide diversity and gene expression profiling of Babesia microti isolates identify polymorphic genes that mediate host-pathogen interactions.</title>
        <authorList>
            <person name="Silva J.C."/>
            <person name="Cornillot E."/>
            <person name="McCracken C."/>
            <person name="Usmani-Brown S."/>
            <person name="Dwivedi A."/>
            <person name="Ifeonu O.O."/>
            <person name="Crabtree J."/>
            <person name="Gotia H.T."/>
            <person name="Virji A.Z."/>
            <person name="Reynes C."/>
            <person name="Colinge J."/>
            <person name="Kumar V."/>
            <person name="Lawres L."/>
            <person name="Pazzi J.E."/>
            <person name="Pablo J.V."/>
            <person name="Hung C."/>
            <person name="Brancato J."/>
            <person name="Kumari P."/>
            <person name="Orvis J."/>
            <person name="Tretina K."/>
            <person name="Chibucos M."/>
            <person name="Ott S."/>
            <person name="Sadzewicz L."/>
            <person name="Sengamalay N."/>
            <person name="Shetty A.C."/>
            <person name="Su Q."/>
            <person name="Tallon L."/>
            <person name="Fraser C.M."/>
            <person name="Frutos R."/>
            <person name="Molina D.M."/>
            <person name="Krause P.J."/>
            <person name="Ben Mamoun C."/>
        </authorList>
    </citation>
    <scope>NUCLEOTIDE SEQUENCE [LARGE SCALE GENOMIC DNA]</scope>
    <source>
        <strain evidence="1 2">RI</strain>
    </source>
</reference>
<reference evidence="1 2" key="2">
    <citation type="journal article" date="2013" name="PLoS ONE">
        <title>Whole genome mapping and re-organization of the nuclear and mitochondrial genomes of Babesia microti isolates.</title>
        <authorList>
            <person name="Cornillot E."/>
            <person name="Dassouli A."/>
            <person name="Garg A."/>
            <person name="Pachikara N."/>
            <person name="Randazzo S."/>
            <person name="Depoix D."/>
            <person name="Carcy B."/>
            <person name="Delbecq S."/>
            <person name="Frutos R."/>
            <person name="Silva J.C."/>
            <person name="Sutton R."/>
            <person name="Krause P.J."/>
            <person name="Mamoun C.B."/>
        </authorList>
    </citation>
    <scope>NUCLEOTIDE SEQUENCE [LARGE SCALE GENOMIC DNA]</scope>
    <source>
        <strain evidence="1 2">RI</strain>
    </source>
</reference>
<evidence type="ECO:0000313" key="1">
    <source>
        <dbReference type="EMBL" id="CTQ40707.1"/>
    </source>
</evidence>
<dbReference type="Proteomes" id="UP000002899">
    <property type="component" value="Chromosome III"/>
</dbReference>
<dbReference type="KEGG" id="bmic:BMR1_03g00535"/>
<accession>A0A0K3AMB7</accession>
<dbReference type="RefSeq" id="XP_012648718.1">
    <property type="nucleotide sequence ID" value="XM_012793264.1"/>
</dbReference>
<sequence length="61" mass="6868">MPLNTLHSVGSYKFYKLTANVCILTSLVVTPLSVENLHLAAVGRWRCNWGHHFSSSIRFPP</sequence>
<proteinExistence type="predicted"/>
<dbReference type="GeneID" id="24424742"/>
<name>A0A0K3AMB7_BABMR</name>
<organism evidence="1 2">
    <name type="scientific">Babesia microti (strain RI)</name>
    <dbReference type="NCBI Taxonomy" id="1133968"/>
    <lineage>
        <taxon>Eukaryota</taxon>
        <taxon>Sar</taxon>
        <taxon>Alveolata</taxon>
        <taxon>Apicomplexa</taxon>
        <taxon>Aconoidasida</taxon>
        <taxon>Piroplasmida</taxon>
        <taxon>Babesiidae</taxon>
        <taxon>Babesia</taxon>
    </lineage>
</organism>
<keyword evidence="2" id="KW-1185">Reference proteome</keyword>
<evidence type="ECO:0000313" key="2">
    <source>
        <dbReference type="Proteomes" id="UP000002899"/>
    </source>
</evidence>